<accession>A0ABP0WMM5</accession>
<proteinExistence type="predicted"/>
<reference evidence="2" key="1">
    <citation type="submission" date="2024-02" db="EMBL/GenBank/DDBJ databases">
        <authorList>
            <consortium name="ELIXIR-Norway"/>
            <consortium name="Elixir Norway"/>
        </authorList>
    </citation>
    <scope>NUCLEOTIDE SEQUENCE</scope>
</reference>
<dbReference type="SUPFAM" id="SSF81891">
    <property type="entry name" value="Poly A polymerase C-terminal region-like"/>
    <property type="match status" value="1"/>
</dbReference>
<name>A0ABP0WMM5_9BRYO</name>
<protein>
    <submittedName>
        <fullName evidence="2">Uncharacterized protein</fullName>
    </submittedName>
</protein>
<evidence type="ECO:0000313" key="3">
    <source>
        <dbReference type="Proteomes" id="UP001497444"/>
    </source>
</evidence>
<organism evidence="2 3">
    <name type="scientific">Sphagnum jensenii</name>
    <dbReference type="NCBI Taxonomy" id="128206"/>
    <lineage>
        <taxon>Eukaryota</taxon>
        <taxon>Viridiplantae</taxon>
        <taxon>Streptophyta</taxon>
        <taxon>Embryophyta</taxon>
        <taxon>Bryophyta</taxon>
        <taxon>Sphagnophytina</taxon>
        <taxon>Sphagnopsida</taxon>
        <taxon>Sphagnales</taxon>
        <taxon>Sphagnaceae</taxon>
        <taxon>Sphagnum</taxon>
    </lineage>
</organism>
<sequence>MEERRLCFLSALLLPFRHHTHPYKKGLVPVSDIIIKDSLKLKSDDAKNVLQLHAAAEQFTEVTKLLSQNDVETGRQEVLPVDGHKRVQPGIQDLVLPMDGCKRVQAGLCLHQIKGLWRTALVLSTLLRSDLDQISPAQRAHQFRTTEDAILKLGLDKVWTQKPLLDGKKIMELLDLQRGVPQMKEWMDQLQKWELAHPEGSQEEIIEWFNKEHAKRFKANN</sequence>
<dbReference type="EMBL" id="OZ020114">
    <property type="protein sequence ID" value="CAK9267406.1"/>
    <property type="molecule type" value="Genomic_DNA"/>
</dbReference>
<gene>
    <name evidence="2" type="ORF">CSSPJE1EN1_LOCUS12884</name>
</gene>
<dbReference type="Proteomes" id="UP001497444">
    <property type="component" value="Chromosome 19"/>
</dbReference>
<evidence type="ECO:0000313" key="2">
    <source>
        <dbReference type="EMBL" id="CAK9267406.1"/>
    </source>
</evidence>
<dbReference type="PANTHER" id="PTHR13734">
    <property type="entry name" value="TRNA-NUCLEOTIDYLTRANSFERASE"/>
    <property type="match status" value="1"/>
</dbReference>
<dbReference type="PANTHER" id="PTHR13734:SF5">
    <property type="entry name" value="CCA TRNA NUCLEOTIDYLTRANSFERASE, MITOCHONDRIAL"/>
    <property type="match status" value="1"/>
</dbReference>
<evidence type="ECO:0000256" key="1">
    <source>
        <dbReference type="ARBA" id="ARBA00022884"/>
    </source>
</evidence>
<keyword evidence="3" id="KW-1185">Reference proteome</keyword>
<keyword evidence="1" id="KW-0694">RNA-binding</keyword>